<accession>A0A857KW38</accession>
<dbReference type="InterPro" id="IPR019675">
    <property type="entry name" value="DUF2550"/>
</dbReference>
<gene>
    <name evidence="1" type="ORF">GII30_08635</name>
</gene>
<dbReference type="EMBL" id="CP045810">
    <property type="protein sequence ID" value="QHN39220.1"/>
    <property type="molecule type" value="Genomic_DNA"/>
</dbReference>
<organism evidence="1">
    <name type="scientific">Gordonia amarae</name>
    <dbReference type="NCBI Taxonomy" id="36821"/>
    <lineage>
        <taxon>Bacteria</taxon>
        <taxon>Bacillati</taxon>
        <taxon>Actinomycetota</taxon>
        <taxon>Actinomycetes</taxon>
        <taxon>Mycobacteriales</taxon>
        <taxon>Gordoniaceae</taxon>
        <taxon>Gordonia</taxon>
    </lineage>
</organism>
<protein>
    <submittedName>
        <fullName evidence="1">DUF2550 family protein</fullName>
    </submittedName>
</protein>
<dbReference type="RefSeq" id="WP_005188790.1">
    <property type="nucleotide sequence ID" value="NZ_CP045804.1"/>
</dbReference>
<dbReference type="Pfam" id="PF10739">
    <property type="entry name" value="DUF2550"/>
    <property type="match status" value="1"/>
</dbReference>
<evidence type="ECO:0000313" key="1">
    <source>
        <dbReference type="EMBL" id="QHN39220.1"/>
    </source>
</evidence>
<sequence>MDFAIVVLIVMLLLAAGMAMVLAYRITKLRSVGTPCLLRPIPAAADEGWRHGVLQYNENSVSFYRLSTLRLGATLTLLRQTTEICGRRRPIGTEADILEGLVVLELEPGADGHGGAFELAMSQGAVTAFQSWIEARQSARSERRRA</sequence>
<proteinExistence type="predicted"/>
<name>A0A857KW38_9ACTN</name>
<dbReference type="AlphaFoldDB" id="A0A857KW38"/>
<reference evidence="1" key="1">
    <citation type="journal article" date="2021" name="Nat. Microbiol.">
        <title>Cocultivation of an ultrasmall environmental parasitic bacterium with lytic ability against bacteria associated with wastewater foams.</title>
        <authorList>
            <person name="Batinovic S."/>
            <person name="Rose J.J.A."/>
            <person name="Ratcliffe J."/>
            <person name="Seviour R.J."/>
            <person name="Petrovski S."/>
        </authorList>
    </citation>
    <scope>NUCLEOTIDE SEQUENCE</scope>
    <source>
        <strain evidence="1">CON44</strain>
    </source>
</reference>